<dbReference type="Proteomes" id="UP001236657">
    <property type="component" value="Chromosome"/>
</dbReference>
<dbReference type="SUPFAM" id="SSF52540">
    <property type="entry name" value="P-loop containing nucleoside triphosphate hydrolases"/>
    <property type="match status" value="1"/>
</dbReference>
<protein>
    <submittedName>
        <fullName evidence="1">DEAD/DEAH box helicase family protein</fullName>
    </submittedName>
</protein>
<keyword evidence="2" id="KW-1185">Reference proteome</keyword>
<dbReference type="GO" id="GO:0004386">
    <property type="term" value="F:helicase activity"/>
    <property type="evidence" value="ECO:0007669"/>
    <property type="project" value="UniProtKB-KW"/>
</dbReference>
<dbReference type="Gene3D" id="3.40.50.300">
    <property type="entry name" value="P-loop containing nucleotide triphosphate hydrolases"/>
    <property type="match status" value="1"/>
</dbReference>
<organism evidence="1 2">
    <name type="scientific">Thiothrix lacustris</name>
    <dbReference type="NCBI Taxonomy" id="525917"/>
    <lineage>
        <taxon>Bacteria</taxon>
        <taxon>Pseudomonadati</taxon>
        <taxon>Pseudomonadota</taxon>
        <taxon>Gammaproteobacteria</taxon>
        <taxon>Thiotrichales</taxon>
        <taxon>Thiotrichaceae</taxon>
        <taxon>Thiothrix</taxon>
    </lineage>
</organism>
<keyword evidence="1" id="KW-0347">Helicase</keyword>
<accession>A0ABY9MT59</accession>
<keyword evidence="1" id="KW-0547">Nucleotide-binding</keyword>
<evidence type="ECO:0000313" key="2">
    <source>
        <dbReference type="Proteomes" id="UP001236657"/>
    </source>
</evidence>
<proteinExistence type="predicted"/>
<sequence length="623" mass="70253">MTDKSIQHREKVNQTFNGSALHNHQRDAAQRTFTHFQQGVKAVIIAAEMQSGKSGIALALACLQRNSLSDEDICQRNLLKDTLYLVTMADVALLEQAKTDLSACPNVAVSNFIRFRQVLAVHFKQHPPKLIVIDECHYGSGADAVRYSLIFDYLEQENSGCRIAFISATPFSALYAAGADSILRDNFHTRLVFHKTSHDYHGIRQMHRQQQIIKLDETQRNFCDESLLQRRFIRQFQEAKGPGWALVRVPGNSANQARQILLAQGVQPEQIYIIGQKLSDVADEELSSINDFKRAYETAQLFDDKLIAITVAGFRAGINFGQAMKEDLIATWDSTIANIAAVVQANIGRACGYHHNTRAKHYTNLDAIRAYSDLLDHLESHTDSDDFAGLHQVFEAICRRYQVNGFDSGTHIAPQVEAQVTLSRKQDDSDRYWTAGYLAVPGLLHDPDADFQTHTQDVELREAIQHIRHELLKDGDPARKKGRALRGEHQNWIKAQWVNGVTYDDHTDSCAKQRTLRFTQALDAGDAVIFNTIVNPGGGETTKDKRVMASIFSIYNLSGQMDAFKRAMDEDDMAEICSLMSVPYTDTLIVLFKRGEFSAKLTTQHSEQELEIKHTRIRDRSVF</sequence>
<reference evidence="1 2" key="1">
    <citation type="submission" date="2023-08" db="EMBL/GenBank/DDBJ databases">
        <title>New molecular markers tilS and rpoB for phylogenetic and monitoring studies of the genus Thiothrix biodiversity.</title>
        <authorList>
            <person name="Ravin N.V."/>
            <person name="Smolyakov D."/>
            <person name="Markov N.D."/>
            <person name="Beletsky A.V."/>
            <person name="Mardanov A.V."/>
            <person name="Rudenko T.S."/>
            <person name="Grabovich M.Y."/>
        </authorList>
    </citation>
    <scope>NUCLEOTIDE SEQUENCE [LARGE SCALE GENOMIC DNA]</scope>
    <source>
        <strain evidence="1 2">MK1</strain>
    </source>
</reference>
<keyword evidence="1" id="KW-0067">ATP-binding</keyword>
<keyword evidence="1" id="KW-0378">Hydrolase</keyword>
<dbReference type="RefSeq" id="WP_308895640.1">
    <property type="nucleotide sequence ID" value="NZ_CP133218.1"/>
</dbReference>
<dbReference type="InterPro" id="IPR027417">
    <property type="entry name" value="P-loop_NTPase"/>
</dbReference>
<dbReference type="EMBL" id="CP133218">
    <property type="protein sequence ID" value="WML91006.1"/>
    <property type="molecule type" value="Genomic_DNA"/>
</dbReference>
<evidence type="ECO:0000313" key="1">
    <source>
        <dbReference type="EMBL" id="WML91006.1"/>
    </source>
</evidence>
<name>A0ABY9MT59_9GAMM</name>
<gene>
    <name evidence="1" type="ORF">RCF98_01320</name>
</gene>